<dbReference type="GO" id="GO:0005758">
    <property type="term" value="C:mitochondrial intermembrane space"/>
    <property type="evidence" value="ECO:0007669"/>
    <property type="project" value="InterPro"/>
</dbReference>
<keyword evidence="2" id="KW-1185">Reference proteome</keyword>
<evidence type="ECO:0000313" key="1">
    <source>
        <dbReference type="EMBL" id="KAF2761146.1"/>
    </source>
</evidence>
<sequence>MGGDSAAEDRARAMKDDDDADEWDKRIDNTGCAVENARMTDCYYEKKDWRACKAEMDAFRKCWAKHGNDQRTATKDV</sequence>
<gene>
    <name evidence="1" type="ORF">EJ05DRAFT_497704</name>
</gene>
<reference evidence="1" key="1">
    <citation type="journal article" date="2020" name="Stud. Mycol.">
        <title>101 Dothideomycetes genomes: a test case for predicting lifestyles and emergence of pathogens.</title>
        <authorList>
            <person name="Haridas S."/>
            <person name="Albert R."/>
            <person name="Binder M."/>
            <person name="Bloem J."/>
            <person name="Labutti K."/>
            <person name="Salamov A."/>
            <person name="Andreopoulos B."/>
            <person name="Baker S."/>
            <person name="Barry K."/>
            <person name="Bills G."/>
            <person name="Bluhm B."/>
            <person name="Cannon C."/>
            <person name="Castanera R."/>
            <person name="Culley D."/>
            <person name="Daum C."/>
            <person name="Ezra D."/>
            <person name="Gonzalez J."/>
            <person name="Henrissat B."/>
            <person name="Kuo A."/>
            <person name="Liang C."/>
            <person name="Lipzen A."/>
            <person name="Lutzoni F."/>
            <person name="Magnuson J."/>
            <person name="Mondo S."/>
            <person name="Nolan M."/>
            <person name="Ohm R."/>
            <person name="Pangilinan J."/>
            <person name="Park H.-J."/>
            <person name="Ramirez L."/>
            <person name="Alfaro M."/>
            <person name="Sun H."/>
            <person name="Tritt A."/>
            <person name="Yoshinaga Y."/>
            <person name="Zwiers L.-H."/>
            <person name="Turgeon B."/>
            <person name="Goodwin S."/>
            <person name="Spatafora J."/>
            <person name="Crous P."/>
            <person name="Grigoriev I."/>
        </authorList>
    </citation>
    <scope>NUCLEOTIDE SEQUENCE</scope>
    <source>
        <strain evidence="1">CBS 121739</strain>
    </source>
</reference>
<dbReference type="InterPro" id="IPR039870">
    <property type="entry name" value="Coa4-like"/>
</dbReference>
<evidence type="ECO:0008006" key="3">
    <source>
        <dbReference type="Google" id="ProtNLM"/>
    </source>
</evidence>
<organism evidence="1 2">
    <name type="scientific">Pseudovirgaria hyperparasitica</name>
    <dbReference type="NCBI Taxonomy" id="470096"/>
    <lineage>
        <taxon>Eukaryota</taxon>
        <taxon>Fungi</taxon>
        <taxon>Dikarya</taxon>
        <taxon>Ascomycota</taxon>
        <taxon>Pezizomycotina</taxon>
        <taxon>Dothideomycetes</taxon>
        <taxon>Dothideomycetes incertae sedis</taxon>
        <taxon>Acrospermales</taxon>
        <taxon>Acrospermaceae</taxon>
        <taxon>Pseudovirgaria</taxon>
    </lineage>
</organism>
<dbReference type="OrthoDB" id="5586401at2759"/>
<dbReference type="GO" id="GO:0033617">
    <property type="term" value="P:mitochondrial respiratory chain complex IV assembly"/>
    <property type="evidence" value="ECO:0007669"/>
    <property type="project" value="InterPro"/>
</dbReference>
<dbReference type="EMBL" id="ML996567">
    <property type="protein sequence ID" value="KAF2761146.1"/>
    <property type="molecule type" value="Genomic_DNA"/>
</dbReference>
<proteinExistence type="predicted"/>
<accession>A0A6A6WGQ5</accession>
<dbReference type="Proteomes" id="UP000799437">
    <property type="component" value="Unassembled WGS sequence"/>
</dbReference>
<dbReference type="PANTHER" id="PTHR13639">
    <property type="entry name" value="CYTOCHROME C OXIDASE ASSEMBLY FACTOR 4 HOMOLOG, MITOCHONDRIAL"/>
    <property type="match status" value="1"/>
</dbReference>
<name>A0A6A6WGQ5_9PEZI</name>
<protein>
    <recommendedName>
        <fullName evidence="3">CHCH domain-containing protein</fullName>
    </recommendedName>
</protein>
<dbReference type="AlphaFoldDB" id="A0A6A6WGQ5"/>
<dbReference type="GeneID" id="54487630"/>
<evidence type="ECO:0000313" key="2">
    <source>
        <dbReference type="Proteomes" id="UP000799437"/>
    </source>
</evidence>
<dbReference type="RefSeq" id="XP_033603597.1">
    <property type="nucleotide sequence ID" value="XM_033746576.1"/>
</dbReference>
<dbReference type="PANTHER" id="PTHR13639:SF2">
    <property type="entry name" value="CYTOCHROME C OXIDASE ASSEMBLY FACTOR 4 HOMOLOG, MITOCHONDRIAL"/>
    <property type="match status" value="1"/>
</dbReference>
<dbReference type="PROSITE" id="PS51808">
    <property type="entry name" value="CHCH"/>
    <property type="match status" value="1"/>
</dbReference>